<dbReference type="Pfam" id="PF04082">
    <property type="entry name" value="Fungal_trans"/>
    <property type="match status" value="1"/>
</dbReference>
<dbReference type="InterPro" id="IPR007219">
    <property type="entry name" value="XnlR_reg_dom"/>
</dbReference>
<evidence type="ECO:0000256" key="2">
    <source>
        <dbReference type="ARBA" id="ARBA00023002"/>
    </source>
</evidence>
<dbReference type="Proteomes" id="UP001583177">
    <property type="component" value="Unassembled WGS sequence"/>
</dbReference>
<evidence type="ECO:0000256" key="1">
    <source>
        <dbReference type="ARBA" id="ARBA00005466"/>
    </source>
</evidence>
<dbReference type="Gene3D" id="3.40.462.20">
    <property type="match status" value="1"/>
</dbReference>
<dbReference type="InterPro" id="IPR036318">
    <property type="entry name" value="FAD-bd_PCMH-like_sf"/>
</dbReference>
<accession>A0ABR3X135</accession>
<proteinExistence type="inferred from homology"/>
<evidence type="ECO:0000256" key="3">
    <source>
        <dbReference type="ARBA" id="ARBA00023242"/>
    </source>
</evidence>
<keyword evidence="2" id="KW-0560">Oxidoreductase</keyword>
<dbReference type="EMBL" id="JAWRVE010000040">
    <property type="protein sequence ID" value="KAL1869590.1"/>
    <property type="molecule type" value="Genomic_DNA"/>
</dbReference>
<dbReference type="InterPro" id="IPR016166">
    <property type="entry name" value="FAD-bd_PCMH"/>
</dbReference>
<dbReference type="PANTHER" id="PTHR13878:SF91">
    <property type="entry name" value="FAD BINDING DOMAIN PROTEIN (AFU_ORTHOLOGUE AFUA_6G12070)-RELATED"/>
    <property type="match status" value="1"/>
</dbReference>
<feature type="domain" description="FAD-binding PCMH-type" evidence="5">
    <location>
        <begin position="21"/>
        <end position="200"/>
    </location>
</feature>
<dbReference type="Pfam" id="PF08031">
    <property type="entry name" value="BBE"/>
    <property type="match status" value="1"/>
</dbReference>
<evidence type="ECO:0000259" key="5">
    <source>
        <dbReference type="PROSITE" id="PS51387"/>
    </source>
</evidence>
<protein>
    <recommendedName>
        <fullName evidence="5">FAD-binding PCMH-type domain-containing protein</fullName>
    </recommendedName>
</protein>
<gene>
    <name evidence="6" type="ORF">Daus18300_005444</name>
</gene>
<dbReference type="Gene3D" id="3.30.465.10">
    <property type="match status" value="1"/>
</dbReference>
<dbReference type="InterPro" id="IPR036864">
    <property type="entry name" value="Zn2-C6_fun-type_DNA-bd_sf"/>
</dbReference>
<evidence type="ECO:0000313" key="6">
    <source>
        <dbReference type="EMBL" id="KAL1869590.1"/>
    </source>
</evidence>
<sequence length="808" mass="87920">MAPIFANESCDPFTDRDAQCVVGSYVQYAVNATGASDYIATLAFAREQNIRLVIRNTGHDYLGKSTGAGALALWTHHLKDINVLDYSSPAYTGKAMRLGAGVQAFEAQAVANELGFVVVEGACPTVGIAGGYSQGGGAGPLGSKYGLAADQVLEWRVVTPSGAIITATPDQNSDMYWALTGGGGGTYGVVLSMTVKMHQDAPTAGATLSFTEASEKYWDAVQVFVMNLPAMVDAGVTVYWQVASGNRFFVPQSYFPNGTAQELERLLHPTLDALNSSGINFAFSSNDYDAYQDAFHSMNPDINITEMNIGGRLIPRSLVSSNDSAANLTSAIKEIVSNRGILAGVSENVGRPPTSPNSAHPYWRETLFLAFFGIFYDKSNLTANYVAQQTVTDVLVPALAKLTPNGAAYLNEANIQEPNWQETFYGSNYPRLLSIKKKYDPSEPCQNCATAGQACEYREVDRKRRPATHEYVASLENRVAWLESFIGRLQAAPGQERDSMLQSVSFGDHPPAPESSVATVRPTTGNDGGHKRESSANLQIDLEGSLIYHGATSIYRAHSGRPATGTAFGESSALSNQSVDSDTNFEYVAEHFRINLHDELVHDALLQFFKWQYPHFMFIYREAFLRDHFSDRISCKYWSSALLLSICALGTLMSPDKRNRESSAQFFSAAESILIVSGLTKPSIVTVQGFLCLAFYEIGRGNLSKGWGFSGMGPWLPAGFADCDGGIGTVNPLIPCFKEQIRLSKVVEKMLSKLFSTKSTLEGLGRQSCLDSLNIELCAWYETLPECAKWNKWEPPSTPLIPSVAALQ</sequence>
<evidence type="ECO:0000313" key="7">
    <source>
        <dbReference type="Proteomes" id="UP001583177"/>
    </source>
</evidence>
<feature type="region of interest" description="Disordered" evidence="4">
    <location>
        <begin position="497"/>
        <end position="535"/>
    </location>
</feature>
<keyword evidence="3" id="KW-0539">Nucleus</keyword>
<dbReference type="Pfam" id="PF01565">
    <property type="entry name" value="FAD_binding_4"/>
    <property type="match status" value="1"/>
</dbReference>
<dbReference type="SUPFAM" id="SSF56176">
    <property type="entry name" value="FAD-binding/transporter-associated domain-like"/>
    <property type="match status" value="1"/>
</dbReference>
<comment type="similarity">
    <text evidence="1">Belongs to the oxygen-dependent FAD-linked oxidoreductase family.</text>
</comment>
<dbReference type="InterPro" id="IPR006094">
    <property type="entry name" value="Oxid_FAD_bind_N"/>
</dbReference>
<dbReference type="PANTHER" id="PTHR13878">
    <property type="entry name" value="GULONOLACTONE OXIDASE"/>
    <property type="match status" value="1"/>
</dbReference>
<dbReference type="InterPro" id="IPR050432">
    <property type="entry name" value="FAD-linked_Oxidoreductases_BP"/>
</dbReference>
<name>A0ABR3X135_9PEZI</name>
<evidence type="ECO:0000256" key="4">
    <source>
        <dbReference type="SAM" id="MobiDB-lite"/>
    </source>
</evidence>
<organism evidence="6 7">
    <name type="scientific">Diaporthe australafricana</name>
    <dbReference type="NCBI Taxonomy" id="127596"/>
    <lineage>
        <taxon>Eukaryota</taxon>
        <taxon>Fungi</taxon>
        <taxon>Dikarya</taxon>
        <taxon>Ascomycota</taxon>
        <taxon>Pezizomycotina</taxon>
        <taxon>Sordariomycetes</taxon>
        <taxon>Sordariomycetidae</taxon>
        <taxon>Diaporthales</taxon>
        <taxon>Diaporthaceae</taxon>
        <taxon>Diaporthe</taxon>
    </lineage>
</organism>
<reference evidence="6 7" key="1">
    <citation type="journal article" date="2024" name="IMA Fungus">
        <title>IMA Genome - F19 : A genome assembly and annotation guide to empower mycologists, including annotated draft genome sequences of Ceratocystis pirilliformis, Diaporthe australafricana, Fusarium ophioides, Paecilomyces lecythidis, and Sporothrix stenoceras.</title>
        <authorList>
            <person name="Aylward J."/>
            <person name="Wilson A.M."/>
            <person name="Visagie C.M."/>
            <person name="Spraker J."/>
            <person name="Barnes I."/>
            <person name="Buitendag C."/>
            <person name="Ceriani C."/>
            <person name="Del Mar Angel L."/>
            <person name="du Plessis D."/>
            <person name="Fuchs T."/>
            <person name="Gasser K."/>
            <person name="Kramer D."/>
            <person name="Li W."/>
            <person name="Munsamy K."/>
            <person name="Piso A."/>
            <person name="Price J.L."/>
            <person name="Sonnekus B."/>
            <person name="Thomas C."/>
            <person name="van der Nest A."/>
            <person name="van Dijk A."/>
            <person name="van Heerden A."/>
            <person name="van Vuuren N."/>
            <person name="Yilmaz N."/>
            <person name="Duong T.A."/>
            <person name="van der Merwe N.A."/>
            <person name="Wingfield M.J."/>
            <person name="Wingfield B.D."/>
        </authorList>
    </citation>
    <scope>NUCLEOTIDE SEQUENCE [LARGE SCALE GENOMIC DNA]</scope>
    <source>
        <strain evidence="6 7">CMW 18300</strain>
    </source>
</reference>
<dbReference type="Gene3D" id="4.10.240.10">
    <property type="entry name" value="Zn(2)-C6 fungal-type DNA-binding domain"/>
    <property type="match status" value="1"/>
</dbReference>
<dbReference type="InterPro" id="IPR016169">
    <property type="entry name" value="FAD-bd_PCMH_sub2"/>
</dbReference>
<keyword evidence="7" id="KW-1185">Reference proteome</keyword>
<dbReference type="CDD" id="cd12148">
    <property type="entry name" value="fungal_TF_MHR"/>
    <property type="match status" value="1"/>
</dbReference>
<dbReference type="InterPro" id="IPR012951">
    <property type="entry name" value="BBE"/>
</dbReference>
<feature type="compositionally biased region" description="Polar residues" evidence="4">
    <location>
        <begin position="516"/>
        <end position="525"/>
    </location>
</feature>
<dbReference type="PROSITE" id="PS51387">
    <property type="entry name" value="FAD_PCMH"/>
    <property type="match status" value="1"/>
</dbReference>
<comment type="caution">
    <text evidence="6">The sequence shown here is derived from an EMBL/GenBank/DDBJ whole genome shotgun (WGS) entry which is preliminary data.</text>
</comment>